<dbReference type="InterPro" id="IPR013783">
    <property type="entry name" value="Ig-like_fold"/>
</dbReference>
<dbReference type="InterPro" id="IPR006101">
    <property type="entry name" value="Glyco_hydro_2"/>
</dbReference>
<dbReference type="Proteomes" id="UP000006334">
    <property type="component" value="Unassembled WGS sequence"/>
</dbReference>
<evidence type="ECO:0000256" key="6">
    <source>
        <dbReference type="ARBA" id="ARBA00032230"/>
    </source>
</evidence>
<dbReference type="InterPro" id="IPR050347">
    <property type="entry name" value="Bact_Beta-galactosidase"/>
</dbReference>
<dbReference type="InterPro" id="IPR006102">
    <property type="entry name" value="Ig-like_GH2"/>
</dbReference>
<dbReference type="AlphaFoldDB" id="K6X776"/>
<feature type="signal peptide" evidence="7">
    <location>
        <begin position="1"/>
        <end position="23"/>
    </location>
</feature>
<comment type="catalytic activity">
    <reaction evidence="1">
        <text>Hydrolysis of terminal non-reducing beta-D-galactose residues in beta-D-galactosides.</text>
        <dbReference type="EC" id="3.2.1.23"/>
    </reaction>
</comment>
<dbReference type="GO" id="GO:0009341">
    <property type="term" value="C:beta-galactosidase complex"/>
    <property type="evidence" value="ECO:0007669"/>
    <property type="project" value="InterPro"/>
</dbReference>
<proteinExistence type="inferred from homology"/>
<dbReference type="SUPFAM" id="SSF74650">
    <property type="entry name" value="Galactose mutarotase-like"/>
    <property type="match status" value="1"/>
</dbReference>
<dbReference type="InterPro" id="IPR017853">
    <property type="entry name" value="GH"/>
</dbReference>
<sequence>MSNYLRFLKYVAVAAGMIIPAHATTLEWQNPEVFRVNKEPARSFFYSYDNPQAAFSKTPWDQSNHLLLNGSWKFKWVESVTKKPSDFYKTEYDDSKWGEITVPANWEVNGYGTPFYHSHQCFKANAVPPEMPSYYNPVGSYRKTFTVPDDWQQKQVFVHLGAVKSAFYIWVNGKKVGYSQDSKTAAEFDISPYLKKGQNQLALEVYRYSDGSYFECQDMWRVSGIERDVYLYATPKAHVKDFHAYTTLTDNYTNGKLELTALIDNNFESSIRGYQLQVQLTDDAQNSLLDEMLDVNRVSSNESKKVTYSAQVSSPKLWSAEQPNLYNLKLTLLNSDGQAIEHIGHKLGFRSTELKNGNILINGKPVLFKGVNRHEHDPVTAHVVSRESMLKDVQLMKQFNINAVRMSHYPSDPYMYYLADLYGLYVMDEANTESHGIGAANQGAAYDPQNHLVNKPEWAAAYIDRVSNMYHATKNNPSVVMRSLGNESGDGPNLEATFDWLKKQEPNTPVISEQAQMRRHTDAYGQMYAPIDDIERYARRKLDTTRPVILIEYEHAMGNSLGNFKEYWDSFEKYPSLQGGFIWDWVDQTFAMKTLDGTPYWGYGGDLEPAATVTSLSFAANGLVYADRTPYPYLWEVKNVHQNVGFSSDDIENGKLTITNKHYFASLEGQSLSWQLLANGEKVAQGEGIPLTAQPQQQQVVSLNYVISREPGVEYFLDVQVTSDTENGLVPKGHITAWSQLALPTIEASEEKPDEVRLSVSDKKEEYRFKGKDFSLVIDKTTGLISSMEYFKDELLKASPRPDFWRAPIDNDLPIRGYGDKFGPWQKAGKNTKLTSIKLIKESRYLAKVEVEHYLSAVGSRYFTTYNIHGNGEVKVDVYFYAAPHKQQSEIPRLGTLFELDQEYENVAWYGRGPHENYSDRQTSAHVGLYQSSVDDLYVPYVRAQENGYRSDVRQVHFYNQKGEGVTFEGEPLLGFGAQYYDTDDYHASAGQAKTKNIHPHDLPRKERIFVNIDYLQRGVGGTNTWGAKPLSDYIIPFLDYQYSYSFKPFKK</sequence>
<reference evidence="9 10" key="1">
    <citation type="journal article" date="2017" name="Antonie Van Leeuwenhoek">
        <title>Rhizobium rhizosphaerae sp. nov., a novel species isolated from rice rhizosphere.</title>
        <authorList>
            <person name="Zhao J.J."/>
            <person name="Zhang J."/>
            <person name="Zhang R.J."/>
            <person name="Zhang C.W."/>
            <person name="Yin H.Q."/>
            <person name="Zhang X.X."/>
        </authorList>
    </citation>
    <scope>NUCLEOTIDE SEQUENCE [LARGE SCALE GENOMIC DNA]</scope>
    <source>
        <strain evidence="9 10">E3</strain>
    </source>
</reference>
<dbReference type="PRINTS" id="PR00132">
    <property type="entry name" value="GLHYDRLASE2"/>
</dbReference>
<keyword evidence="4" id="KW-0378">Hydrolase</keyword>
<dbReference type="InterPro" id="IPR006103">
    <property type="entry name" value="Glyco_hydro_2_cat"/>
</dbReference>
<feature type="domain" description="Beta galactosidase small chain/" evidence="8">
    <location>
        <begin position="768"/>
        <end position="1048"/>
    </location>
</feature>
<dbReference type="SUPFAM" id="SSF51445">
    <property type="entry name" value="(Trans)glycosidases"/>
    <property type="match status" value="1"/>
</dbReference>
<accession>K6X776</accession>
<protein>
    <recommendedName>
        <fullName evidence="3">beta-galactosidase</fullName>
        <ecNumber evidence="3">3.2.1.23</ecNumber>
    </recommendedName>
    <alternativeName>
        <fullName evidence="6">Lactase</fullName>
    </alternativeName>
</protein>
<dbReference type="InterPro" id="IPR014718">
    <property type="entry name" value="GH-type_carb-bd"/>
</dbReference>
<dbReference type="STRING" id="1127673.GLIP_3848"/>
<dbReference type="Pfam" id="PF02836">
    <property type="entry name" value="Glyco_hydro_2_C"/>
    <property type="match status" value="1"/>
</dbReference>
<dbReference type="SMART" id="SM01038">
    <property type="entry name" value="Bgal_small_N"/>
    <property type="match status" value="1"/>
</dbReference>
<dbReference type="eggNOG" id="COG3250">
    <property type="taxonomic scope" value="Bacteria"/>
</dbReference>
<evidence type="ECO:0000313" key="9">
    <source>
        <dbReference type="EMBL" id="GAC16459.1"/>
    </source>
</evidence>
<dbReference type="Pfam" id="PF02929">
    <property type="entry name" value="Bgal_small_N"/>
    <property type="match status" value="1"/>
</dbReference>
<evidence type="ECO:0000259" key="8">
    <source>
        <dbReference type="SMART" id="SM01038"/>
    </source>
</evidence>
<dbReference type="PANTHER" id="PTHR46323">
    <property type="entry name" value="BETA-GALACTOSIDASE"/>
    <property type="match status" value="1"/>
</dbReference>
<feature type="chain" id="PRO_5003896426" description="beta-galactosidase" evidence="7">
    <location>
        <begin position="24"/>
        <end position="1052"/>
    </location>
</feature>
<comment type="similarity">
    <text evidence="2">Belongs to the glycosyl hydrolase 2 family.</text>
</comment>
<evidence type="ECO:0000256" key="2">
    <source>
        <dbReference type="ARBA" id="ARBA00007401"/>
    </source>
</evidence>
<name>K6X776_9ALTE</name>
<dbReference type="InterPro" id="IPR004199">
    <property type="entry name" value="B-gal_small/dom_5"/>
</dbReference>
<dbReference type="EMBL" id="BAEN01000076">
    <property type="protein sequence ID" value="GAC16459.1"/>
    <property type="molecule type" value="Genomic_DNA"/>
</dbReference>
<dbReference type="Pfam" id="PF02837">
    <property type="entry name" value="Glyco_hydro_2_N"/>
    <property type="match status" value="1"/>
</dbReference>
<dbReference type="PANTHER" id="PTHR46323:SF2">
    <property type="entry name" value="BETA-GALACTOSIDASE"/>
    <property type="match status" value="1"/>
</dbReference>
<dbReference type="Pfam" id="PF16353">
    <property type="entry name" value="LacZ_4"/>
    <property type="match status" value="1"/>
</dbReference>
<dbReference type="SUPFAM" id="SSF49785">
    <property type="entry name" value="Galactose-binding domain-like"/>
    <property type="match status" value="1"/>
</dbReference>
<dbReference type="Gene3D" id="2.60.40.10">
    <property type="entry name" value="Immunoglobulins"/>
    <property type="match status" value="2"/>
</dbReference>
<dbReference type="EC" id="3.2.1.23" evidence="3"/>
<evidence type="ECO:0000256" key="3">
    <source>
        <dbReference type="ARBA" id="ARBA00012756"/>
    </source>
</evidence>
<dbReference type="GO" id="GO:0005990">
    <property type="term" value="P:lactose catabolic process"/>
    <property type="evidence" value="ECO:0007669"/>
    <property type="project" value="TreeGrafter"/>
</dbReference>
<dbReference type="Gene3D" id="2.70.98.10">
    <property type="match status" value="1"/>
</dbReference>
<dbReference type="InterPro" id="IPR036156">
    <property type="entry name" value="Beta-gal/glucu_dom_sf"/>
</dbReference>
<keyword evidence="10" id="KW-1185">Reference proteome</keyword>
<evidence type="ECO:0000256" key="1">
    <source>
        <dbReference type="ARBA" id="ARBA00001412"/>
    </source>
</evidence>
<dbReference type="Pfam" id="PF00703">
    <property type="entry name" value="Glyco_hydro_2"/>
    <property type="match status" value="1"/>
</dbReference>
<dbReference type="RefSeq" id="WP_008846261.1">
    <property type="nucleotide sequence ID" value="NZ_BAEN01000076.1"/>
</dbReference>
<dbReference type="GO" id="GO:0030246">
    <property type="term" value="F:carbohydrate binding"/>
    <property type="evidence" value="ECO:0007669"/>
    <property type="project" value="InterPro"/>
</dbReference>
<keyword evidence="7" id="KW-0732">Signal</keyword>
<evidence type="ECO:0000256" key="5">
    <source>
        <dbReference type="ARBA" id="ARBA00023295"/>
    </source>
</evidence>
<evidence type="ECO:0000313" key="10">
    <source>
        <dbReference type="Proteomes" id="UP000006334"/>
    </source>
</evidence>
<evidence type="ECO:0000256" key="4">
    <source>
        <dbReference type="ARBA" id="ARBA00022801"/>
    </source>
</evidence>
<comment type="caution">
    <text evidence="9">The sequence shown here is derived from an EMBL/GenBank/DDBJ whole genome shotgun (WGS) entry which is preliminary data.</text>
</comment>
<dbReference type="SUPFAM" id="SSF49303">
    <property type="entry name" value="beta-Galactosidase/glucuronidase domain"/>
    <property type="match status" value="2"/>
</dbReference>
<dbReference type="Gene3D" id="2.60.120.260">
    <property type="entry name" value="Galactose-binding domain-like"/>
    <property type="match status" value="1"/>
</dbReference>
<evidence type="ECO:0000256" key="7">
    <source>
        <dbReference type="SAM" id="SignalP"/>
    </source>
</evidence>
<gene>
    <name evidence="9" type="primary">bgaM</name>
    <name evidence="9" type="ORF">GLIP_3848</name>
</gene>
<keyword evidence="5" id="KW-0326">Glycosidase</keyword>
<organism evidence="9 10">
    <name type="scientific">Aliiglaciecola lipolytica E3</name>
    <dbReference type="NCBI Taxonomy" id="1127673"/>
    <lineage>
        <taxon>Bacteria</taxon>
        <taxon>Pseudomonadati</taxon>
        <taxon>Pseudomonadota</taxon>
        <taxon>Gammaproteobacteria</taxon>
        <taxon>Alteromonadales</taxon>
        <taxon>Alteromonadaceae</taxon>
        <taxon>Aliiglaciecola</taxon>
    </lineage>
</organism>
<dbReference type="Gene3D" id="3.20.20.80">
    <property type="entry name" value="Glycosidases"/>
    <property type="match status" value="1"/>
</dbReference>
<dbReference type="GO" id="GO:0004565">
    <property type="term" value="F:beta-galactosidase activity"/>
    <property type="evidence" value="ECO:0007669"/>
    <property type="project" value="UniProtKB-EC"/>
</dbReference>
<dbReference type="InterPro" id="IPR006104">
    <property type="entry name" value="Glyco_hydro_2_N"/>
</dbReference>
<dbReference type="InterPro" id="IPR011013">
    <property type="entry name" value="Gal_mutarotase_sf_dom"/>
</dbReference>
<dbReference type="InterPro" id="IPR008979">
    <property type="entry name" value="Galactose-bd-like_sf"/>
</dbReference>
<dbReference type="InterPro" id="IPR032312">
    <property type="entry name" value="LacZ_4"/>
</dbReference>